<dbReference type="EMBL" id="CP136958">
    <property type="protein sequence ID" value="WOT01349.1"/>
    <property type="molecule type" value="Genomic_DNA"/>
</dbReference>
<reference evidence="1" key="1">
    <citation type="submission" date="2017-12" db="EMBL/GenBank/DDBJ databases">
        <authorList>
            <person name="Thomas-White K."/>
            <person name="Wolfe A.J."/>
        </authorList>
    </citation>
    <scope>NUCLEOTIDE SEQUENCE</scope>
    <source>
        <strain evidence="1">UMB0763</strain>
    </source>
</reference>
<sequence>MTEKKNPTFTDVNRRDFICEQIEKDGVLVLAVDRIKGDGERKRVMLLNKFDAKKLSAACELYLQTIFSAAFAKDSSSLSPEEMLQLFGPADD</sequence>
<dbReference type="RefSeq" id="WP_101679225.1">
    <property type="nucleotide sequence ID" value="NZ_CP136958.1"/>
</dbReference>
<dbReference type="Proteomes" id="UP000234560">
    <property type="component" value="Chromosome"/>
</dbReference>
<dbReference type="KEGG" id="cpyr:CYJ47_08670"/>
<protein>
    <submittedName>
        <fullName evidence="1">Uncharacterized protein</fullName>
    </submittedName>
</protein>
<dbReference type="AlphaFoldDB" id="A0AAF0YQ80"/>
<accession>A0AAF0YQ80</accession>
<proteinExistence type="predicted"/>
<organism evidence="1 2">
    <name type="scientific">Corynebacterium pyruviciproducens</name>
    <dbReference type="NCBI Taxonomy" id="598660"/>
    <lineage>
        <taxon>Bacteria</taxon>
        <taxon>Bacillati</taxon>
        <taxon>Actinomycetota</taxon>
        <taxon>Actinomycetes</taxon>
        <taxon>Mycobacteriales</taxon>
        <taxon>Corynebacteriaceae</taxon>
        <taxon>Corynebacterium</taxon>
    </lineage>
</organism>
<evidence type="ECO:0000313" key="2">
    <source>
        <dbReference type="Proteomes" id="UP000234560"/>
    </source>
</evidence>
<name>A0AAF0YQ80_9CORY</name>
<evidence type="ECO:0000313" key="1">
    <source>
        <dbReference type="EMBL" id="WOT01349.1"/>
    </source>
</evidence>
<gene>
    <name evidence="1" type="ORF">CYJ47_08670</name>
</gene>
<reference evidence="1" key="2">
    <citation type="submission" date="2023-10" db="EMBL/GenBank/DDBJ databases">
        <authorList>
            <person name="Choi B."/>
        </authorList>
    </citation>
    <scope>NUCLEOTIDE SEQUENCE</scope>
    <source>
        <strain evidence="1">UMB0763</strain>
    </source>
</reference>